<name>A0A9N9K421_9GLOM</name>
<evidence type="ECO:0000313" key="2">
    <source>
        <dbReference type="EMBL" id="CAG8809811.1"/>
    </source>
</evidence>
<proteinExistence type="predicted"/>
<dbReference type="AlphaFoldDB" id="A0A9N9K421"/>
<feature type="non-terminal residue" evidence="2">
    <location>
        <position position="1"/>
    </location>
</feature>
<reference evidence="2" key="1">
    <citation type="submission" date="2021-06" db="EMBL/GenBank/DDBJ databases">
        <authorList>
            <person name="Kallberg Y."/>
            <person name="Tangrot J."/>
            <person name="Rosling A."/>
        </authorList>
    </citation>
    <scope>NUCLEOTIDE SEQUENCE</scope>
    <source>
        <strain evidence="2">MA453B</strain>
    </source>
</reference>
<sequence length="112" mass="12874">MSNSSISEKKDLFNSTENSEGSENMEDIEYSDEVDEIDEMEDIEIEGVEEMNNVEYIEIKEKAENMIASTSRISVNSISRVNNSAQLPFSFIKYPLVYEILNVYDPRYVLPS</sequence>
<evidence type="ECO:0000313" key="3">
    <source>
        <dbReference type="Proteomes" id="UP000789405"/>
    </source>
</evidence>
<keyword evidence="3" id="KW-1185">Reference proteome</keyword>
<protein>
    <submittedName>
        <fullName evidence="2">27126_t:CDS:1</fullName>
    </submittedName>
</protein>
<dbReference type="Proteomes" id="UP000789405">
    <property type="component" value="Unassembled WGS sequence"/>
</dbReference>
<gene>
    <name evidence="2" type="ORF">DERYTH_LOCUS25172</name>
</gene>
<feature type="compositionally biased region" description="Polar residues" evidence="1">
    <location>
        <begin position="13"/>
        <end position="22"/>
    </location>
</feature>
<feature type="region of interest" description="Disordered" evidence="1">
    <location>
        <begin position="1"/>
        <end position="31"/>
    </location>
</feature>
<organism evidence="2 3">
    <name type="scientific">Dentiscutata erythropus</name>
    <dbReference type="NCBI Taxonomy" id="1348616"/>
    <lineage>
        <taxon>Eukaryota</taxon>
        <taxon>Fungi</taxon>
        <taxon>Fungi incertae sedis</taxon>
        <taxon>Mucoromycota</taxon>
        <taxon>Glomeromycotina</taxon>
        <taxon>Glomeromycetes</taxon>
        <taxon>Diversisporales</taxon>
        <taxon>Gigasporaceae</taxon>
        <taxon>Dentiscutata</taxon>
    </lineage>
</organism>
<evidence type="ECO:0000256" key="1">
    <source>
        <dbReference type="SAM" id="MobiDB-lite"/>
    </source>
</evidence>
<dbReference type="EMBL" id="CAJVPY010045551">
    <property type="protein sequence ID" value="CAG8809811.1"/>
    <property type="molecule type" value="Genomic_DNA"/>
</dbReference>
<comment type="caution">
    <text evidence="2">The sequence shown here is derived from an EMBL/GenBank/DDBJ whole genome shotgun (WGS) entry which is preliminary data.</text>
</comment>
<accession>A0A9N9K421</accession>